<proteinExistence type="predicted"/>
<dbReference type="EMBL" id="BOOQ01000045">
    <property type="protein sequence ID" value="GII49698.1"/>
    <property type="molecule type" value="Genomic_DNA"/>
</dbReference>
<reference evidence="1" key="1">
    <citation type="submission" date="2021-01" db="EMBL/GenBank/DDBJ databases">
        <title>Whole genome shotgun sequence of Planotetraspora silvatica NBRC 100141.</title>
        <authorList>
            <person name="Komaki H."/>
            <person name="Tamura T."/>
        </authorList>
    </citation>
    <scope>NUCLEOTIDE SEQUENCE</scope>
    <source>
        <strain evidence="1">NBRC 100141</strain>
    </source>
</reference>
<evidence type="ECO:0000313" key="2">
    <source>
        <dbReference type="Proteomes" id="UP000644610"/>
    </source>
</evidence>
<name>A0A8J3XUP4_9ACTN</name>
<sequence length="231" mass="26063">MSCLTALLREAFMQFIESSIIGVRSAVLTFRQPGSPMRFLLVPMLHVAEQAFYDQVSERLRECDLIVAEGQPYADLPLHRRLARIRADGLVHQLVGLEVESLDIPVLWPDEDDETKPARWLNIVIDTVAAVPDWLMAIRWPGRAIDITDLTGHDGWAGGRAKTAWRRAILHDRDKQLLDCLARIHQERGKEPITVGVPWGAAHMIAVAGYLFSELGYRVVAAEWLNVRTAR</sequence>
<dbReference type="Proteomes" id="UP000644610">
    <property type="component" value="Unassembled WGS sequence"/>
</dbReference>
<protein>
    <submittedName>
        <fullName evidence="1">Uncharacterized protein</fullName>
    </submittedName>
</protein>
<evidence type="ECO:0000313" key="1">
    <source>
        <dbReference type="EMBL" id="GII49698.1"/>
    </source>
</evidence>
<organism evidence="1 2">
    <name type="scientific">Planotetraspora silvatica</name>
    <dbReference type="NCBI Taxonomy" id="234614"/>
    <lineage>
        <taxon>Bacteria</taxon>
        <taxon>Bacillati</taxon>
        <taxon>Actinomycetota</taxon>
        <taxon>Actinomycetes</taxon>
        <taxon>Streptosporangiales</taxon>
        <taxon>Streptosporangiaceae</taxon>
        <taxon>Planotetraspora</taxon>
    </lineage>
</organism>
<comment type="caution">
    <text evidence="1">The sequence shown here is derived from an EMBL/GenBank/DDBJ whole genome shotgun (WGS) entry which is preliminary data.</text>
</comment>
<keyword evidence="2" id="KW-1185">Reference proteome</keyword>
<accession>A0A8J3XUP4</accession>
<dbReference type="AlphaFoldDB" id="A0A8J3XUP4"/>
<gene>
    <name evidence="1" type="ORF">Psi02_61220</name>
</gene>